<evidence type="ECO:0000256" key="3">
    <source>
        <dbReference type="ARBA" id="ARBA00022942"/>
    </source>
</evidence>
<evidence type="ECO:0000313" key="6">
    <source>
        <dbReference type="Proteomes" id="UP000018208"/>
    </source>
</evidence>
<dbReference type="Gene3D" id="3.60.20.10">
    <property type="entry name" value="Glutamine Phosphoribosylpyrophosphate, subunit 1, domain 1"/>
    <property type="match status" value="1"/>
</dbReference>
<organism evidence="4">
    <name type="scientific">Spironucleus salmonicida</name>
    <dbReference type="NCBI Taxonomy" id="348837"/>
    <lineage>
        <taxon>Eukaryota</taxon>
        <taxon>Metamonada</taxon>
        <taxon>Diplomonadida</taxon>
        <taxon>Hexamitidae</taxon>
        <taxon>Hexamitinae</taxon>
        <taxon>Spironucleus</taxon>
    </lineage>
</organism>
<dbReference type="Proteomes" id="UP000018208">
    <property type="component" value="Unassembled WGS sequence"/>
</dbReference>
<dbReference type="PANTHER" id="PTHR32194">
    <property type="entry name" value="METALLOPROTEASE TLDD"/>
    <property type="match status" value="1"/>
</dbReference>
<keyword evidence="3 4" id="KW-0647">Proteasome</keyword>
<dbReference type="GO" id="GO:0005634">
    <property type="term" value="C:nucleus"/>
    <property type="evidence" value="ECO:0007669"/>
    <property type="project" value="UniProtKB-SubCell"/>
</dbReference>
<dbReference type="EMBL" id="KI546100">
    <property type="protein sequence ID" value="EST45163.1"/>
    <property type="molecule type" value="Genomic_DNA"/>
</dbReference>
<dbReference type="EMBL" id="AUWU02000001">
    <property type="protein sequence ID" value="KAH0576760.1"/>
    <property type="molecule type" value="Genomic_DNA"/>
</dbReference>
<dbReference type="VEuPathDB" id="GiardiaDB:SS50377_20106"/>
<dbReference type="InterPro" id="IPR023333">
    <property type="entry name" value="Proteasome_suB-type"/>
</dbReference>
<proteinExistence type="predicted"/>
<comment type="subcellular location">
    <subcellularLocation>
        <location evidence="1">Nucleus</location>
    </subcellularLocation>
</comment>
<evidence type="ECO:0000256" key="1">
    <source>
        <dbReference type="ARBA" id="ARBA00004123"/>
    </source>
</evidence>
<keyword evidence="2" id="KW-0963">Cytoplasm</keyword>
<keyword evidence="6" id="KW-1185">Reference proteome</keyword>
<dbReference type="SUPFAM" id="SSF56235">
    <property type="entry name" value="N-terminal nucleophile aminohydrolases (Ntn hydrolases)"/>
    <property type="match status" value="1"/>
</dbReference>
<evidence type="ECO:0000313" key="5">
    <source>
        <dbReference type="EMBL" id="KAH0576760.1"/>
    </source>
</evidence>
<dbReference type="PROSITE" id="PS51476">
    <property type="entry name" value="PROTEASOME_BETA_2"/>
    <property type="match status" value="1"/>
</dbReference>
<dbReference type="InterPro" id="IPR001353">
    <property type="entry name" value="Proteasome_sua/b"/>
</dbReference>
<dbReference type="Pfam" id="PF00227">
    <property type="entry name" value="Proteasome"/>
    <property type="match status" value="1"/>
</dbReference>
<dbReference type="PANTHER" id="PTHR32194:SF2">
    <property type="entry name" value="PROTEASOME SUBUNIT BETA TYPE-1"/>
    <property type="match status" value="1"/>
</dbReference>
<dbReference type="AlphaFoldDB" id="V6LLU2"/>
<dbReference type="OrthoDB" id="268479at2759"/>
<dbReference type="InterPro" id="IPR029055">
    <property type="entry name" value="Ntn_hydrolases_N"/>
</dbReference>
<protein>
    <submittedName>
        <fullName evidence="4">Proteasome subunit beta type</fullName>
    </submittedName>
</protein>
<reference evidence="4 5" key="1">
    <citation type="journal article" date="2014" name="PLoS Genet.">
        <title>The Genome of Spironucleus salmonicida Highlights a Fish Pathogen Adapted to Fluctuating Environments.</title>
        <authorList>
            <person name="Xu F."/>
            <person name="Jerlstrom-Hultqvist J."/>
            <person name="Einarsson E."/>
            <person name="Astvaldsson A."/>
            <person name="Svard S.G."/>
            <person name="Andersson J.O."/>
        </authorList>
    </citation>
    <scope>NUCLEOTIDE SEQUENCE</scope>
    <source>
        <strain evidence="5">ATCC 50377</strain>
    </source>
</reference>
<dbReference type="GO" id="GO:0005839">
    <property type="term" value="C:proteasome core complex"/>
    <property type="evidence" value="ECO:0007669"/>
    <property type="project" value="InterPro"/>
</dbReference>
<sequence length="217" mass="24349">MSHDDRFNPYTDNGGTTMAIAGDGFVVIGSDTRASEGYGILSRHAPKTYKVTDKAMIAMAGMRVDATHLHQKLSLEAKNFKYQNGEQITVDELARLMSVNLYYRRFFPWYTFNIVAGLDQNNQAKLYAYDAVGCIGSYQYTAAGSGESLGIGILDQELMPIVTRKATSEITVDKAVDLMKKAYFAIAEREIYTGDTLQYYIIDSTGMHEHKYELRKD</sequence>
<evidence type="ECO:0000256" key="2">
    <source>
        <dbReference type="ARBA" id="ARBA00022490"/>
    </source>
</evidence>
<dbReference type="GO" id="GO:0051603">
    <property type="term" value="P:proteolysis involved in protein catabolic process"/>
    <property type="evidence" value="ECO:0007669"/>
    <property type="project" value="InterPro"/>
</dbReference>
<gene>
    <name evidence="4" type="ORF">SS50377_14735</name>
    <name evidence="5" type="ORF">SS50377_20106</name>
</gene>
<dbReference type="GO" id="GO:0005737">
    <property type="term" value="C:cytoplasm"/>
    <property type="evidence" value="ECO:0007669"/>
    <property type="project" value="TreeGrafter"/>
</dbReference>
<accession>V6LLU2</accession>
<reference evidence="5" key="2">
    <citation type="submission" date="2020-12" db="EMBL/GenBank/DDBJ databases">
        <title>New Spironucleus salmonicida genome in near-complete chromosomes.</title>
        <authorList>
            <person name="Xu F."/>
            <person name="Kurt Z."/>
            <person name="Jimenez-Gonzalez A."/>
            <person name="Astvaldsson A."/>
            <person name="Andersson J.O."/>
            <person name="Svard S.G."/>
        </authorList>
    </citation>
    <scope>NUCLEOTIDE SEQUENCE</scope>
    <source>
        <strain evidence="5">ATCC 50377</strain>
    </source>
</reference>
<evidence type="ECO:0000313" key="4">
    <source>
        <dbReference type="EMBL" id="EST45163.1"/>
    </source>
</evidence>
<name>V6LLU2_9EUKA</name>